<evidence type="ECO:0000256" key="1">
    <source>
        <dbReference type="SAM" id="MobiDB-lite"/>
    </source>
</evidence>
<accession>A0A8H6E170</accession>
<comment type="caution">
    <text evidence="2">The sequence shown here is derived from an EMBL/GenBank/DDBJ whole genome shotgun (WGS) entry which is preliminary data.</text>
</comment>
<proteinExistence type="predicted"/>
<evidence type="ECO:0000313" key="3">
    <source>
        <dbReference type="Proteomes" id="UP000541154"/>
    </source>
</evidence>
<protein>
    <submittedName>
        <fullName evidence="2">Uncharacterized protein</fullName>
    </submittedName>
</protein>
<dbReference type="AlphaFoldDB" id="A0A8H6E170"/>
<keyword evidence="3" id="KW-1185">Reference proteome</keyword>
<organism evidence="2 3">
    <name type="scientific">Petromyces alliaceus</name>
    <name type="common">Aspergillus alliaceus</name>
    <dbReference type="NCBI Taxonomy" id="209559"/>
    <lineage>
        <taxon>Eukaryota</taxon>
        <taxon>Fungi</taxon>
        <taxon>Dikarya</taxon>
        <taxon>Ascomycota</taxon>
        <taxon>Pezizomycotina</taxon>
        <taxon>Eurotiomycetes</taxon>
        <taxon>Eurotiomycetidae</taxon>
        <taxon>Eurotiales</taxon>
        <taxon>Aspergillaceae</taxon>
        <taxon>Aspergillus</taxon>
        <taxon>Aspergillus subgen. Circumdati</taxon>
    </lineage>
</organism>
<feature type="compositionally biased region" description="Basic and acidic residues" evidence="1">
    <location>
        <begin position="148"/>
        <end position="176"/>
    </location>
</feature>
<name>A0A8H6E170_PETAA</name>
<dbReference type="EMBL" id="SPNV01000572">
    <property type="protein sequence ID" value="KAF5854943.1"/>
    <property type="molecule type" value="Genomic_DNA"/>
</dbReference>
<dbReference type="Proteomes" id="UP000541154">
    <property type="component" value="Unassembled WGS sequence"/>
</dbReference>
<evidence type="ECO:0000313" key="2">
    <source>
        <dbReference type="EMBL" id="KAF5854943.1"/>
    </source>
</evidence>
<feature type="compositionally biased region" description="Acidic residues" evidence="1">
    <location>
        <begin position="226"/>
        <end position="235"/>
    </location>
</feature>
<sequence length="293" mass="33410">MEDRLSTVAHARTLANERLWVHAIKQKQVRDEKVKLHSFKKGDWVLVRNEDPQKLQSKWFGPYKVMKTHVLGTYVLEEPGGRILHNLINGRRLIAARVTDPQQLWTSASLNRRLKKAGMAIKKPVEVRQVIDGVEPTPPSYNDLSMMTREEWERSERSGDRLARRRGREDAMKDRQQAMADRVVRRRVGRARKKGLMGAGRPGRPRKRSVSLASSSDDNASVAEDRDSDEEEDIQSFEGSIAGDEEEVQPLRDANAVTFEGSIAVVPPTLQEIRERDALRRSARHTGKPRNRA</sequence>
<feature type="region of interest" description="Disordered" evidence="1">
    <location>
        <begin position="134"/>
        <end position="254"/>
    </location>
</feature>
<reference evidence="2 3" key="1">
    <citation type="submission" date="2019-04" db="EMBL/GenBank/DDBJ databases">
        <title>Aspergillus burnettii sp. nov., novel species from soil in southeast Queensland.</title>
        <authorList>
            <person name="Gilchrist C.L.M."/>
            <person name="Pitt J.I."/>
            <person name="Lange L."/>
            <person name="Lacey H.J."/>
            <person name="Vuong D."/>
            <person name="Midgley D.J."/>
            <person name="Greenfield P."/>
            <person name="Bradbury M."/>
            <person name="Lacey E."/>
            <person name="Busk P.K."/>
            <person name="Pilgaard B."/>
            <person name="Chooi Y.H."/>
            <person name="Piggott A.M."/>
        </authorList>
    </citation>
    <scope>NUCLEOTIDE SEQUENCE [LARGE SCALE GENOMIC DNA]</scope>
    <source>
        <strain evidence="2 3">FRR 5400</strain>
    </source>
</reference>
<dbReference type="Gene3D" id="2.30.30.850">
    <property type="match status" value="1"/>
</dbReference>
<feature type="compositionally biased region" description="Basic residues" evidence="1">
    <location>
        <begin position="184"/>
        <end position="195"/>
    </location>
</feature>
<gene>
    <name evidence="2" type="ORF">ETB97_010551</name>
</gene>